<proteinExistence type="predicted"/>
<dbReference type="EMBL" id="BARV01044841">
    <property type="protein sequence ID" value="GAI63745.1"/>
    <property type="molecule type" value="Genomic_DNA"/>
</dbReference>
<dbReference type="AlphaFoldDB" id="X1RKP8"/>
<gene>
    <name evidence="1" type="ORF">S06H3_66087</name>
</gene>
<sequence length="72" mass="8163">TSINGGSFNTKSIDGSTRGRIGDVRYTLSGRFYRSDEPDLSDKWGFLSNEMYSSRTIWGPILDIENNRRKLG</sequence>
<name>X1RKP8_9ZZZZ</name>
<evidence type="ECO:0000313" key="1">
    <source>
        <dbReference type="EMBL" id="GAI63745.1"/>
    </source>
</evidence>
<comment type="caution">
    <text evidence="1">The sequence shown here is derived from an EMBL/GenBank/DDBJ whole genome shotgun (WGS) entry which is preliminary data.</text>
</comment>
<feature type="non-terminal residue" evidence="1">
    <location>
        <position position="72"/>
    </location>
</feature>
<organism evidence="1">
    <name type="scientific">marine sediment metagenome</name>
    <dbReference type="NCBI Taxonomy" id="412755"/>
    <lineage>
        <taxon>unclassified sequences</taxon>
        <taxon>metagenomes</taxon>
        <taxon>ecological metagenomes</taxon>
    </lineage>
</organism>
<feature type="non-terminal residue" evidence="1">
    <location>
        <position position="1"/>
    </location>
</feature>
<accession>X1RKP8</accession>
<protein>
    <submittedName>
        <fullName evidence="1">Uncharacterized protein</fullName>
    </submittedName>
</protein>
<reference evidence="1" key="1">
    <citation type="journal article" date="2014" name="Front. Microbiol.">
        <title>High frequency of phylogenetically diverse reductive dehalogenase-homologous genes in deep subseafloor sedimentary metagenomes.</title>
        <authorList>
            <person name="Kawai M."/>
            <person name="Futagami T."/>
            <person name="Toyoda A."/>
            <person name="Takaki Y."/>
            <person name="Nishi S."/>
            <person name="Hori S."/>
            <person name="Arai W."/>
            <person name="Tsubouchi T."/>
            <person name="Morono Y."/>
            <person name="Uchiyama I."/>
            <person name="Ito T."/>
            <person name="Fujiyama A."/>
            <person name="Inagaki F."/>
            <person name="Takami H."/>
        </authorList>
    </citation>
    <scope>NUCLEOTIDE SEQUENCE</scope>
    <source>
        <strain evidence="1">Expedition CK06-06</strain>
    </source>
</reference>